<evidence type="ECO:0000313" key="3">
    <source>
        <dbReference type="Proteomes" id="UP000215027"/>
    </source>
</evidence>
<dbReference type="RefSeq" id="WP_157913345.1">
    <property type="nucleotide sequence ID" value="NZ_LN890656.1"/>
</dbReference>
<dbReference type="Proteomes" id="UP000215027">
    <property type="component" value="Chromosome II"/>
</dbReference>
<feature type="signal peptide" evidence="1">
    <location>
        <begin position="1"/>
        <end position="22"/>
    </location>
</feature>
<evidence type="ECO:0000313" key="2">
    <source>
        <dbReference type="EMBL" id="CUS05978.1"/>
    </source>
</evidence>
<name>A0A160T955_9CHLR</name>
<proteinExistence type="predicted"/>
<gene>
    <name evidence="2" type="ORF">CFX0092_B0444</name>
</gene>
<accession>A0A160T955</accession>
<dbReference type="AlphaFoldDB" id="A0A160T955"/>
<sequence>MAQFRRLTTIVAAVLLAAVALAAALALARAPAAGALPALTVTPTTTPIFSATLSLIPDRQTLLVGETLTMTADLTVGEGCIYPIFELQLRQPSSETAIFSHITPPGDLITGPIPLPSVWTFQATQPGTATFEGQTFGEKNCDGAWIWQYVYGSSAAITVISTTHEIRLPAVMKEE</sequence>
<feature type="chain" id="PRO_5007820126" evidence="1">
    <location>
        <begin position="23"/>
        <end position="175"/>
    </location>
</feature>
<keyword evidence="1" id="KW-0732">Signal</keyword>
<protein>
    <submittedName>
        <fullName evidence="2">Uncharacterized protein</fullName>
    </submittedName>
</protein>
<dbReference type="EMBL" id="LN890656">
    <property type="protein sequence ID" value="CUS05978.1"/>
    <property type="molecule type" value="Genomic_DNA"/>
</dbReference>
<dbReference type="KEGG" id="pbf:CFX0092_B0444"/>
<evidence type="ECO:0000256" key="1">
    <source>
        <dbReference type="SAM" id="SignalP"/>
    </source>
</evidence>
<keyword evidence="3" id="KW-1185">Reference proteome</keyword>
<reference evidence="2" key="1">
    <citation type="submission" date="2016-01" db="EMBL/GenBank/DDBJ databases">
        <authorList>
            <person name="Mcilroy J.S."/>
            <person name="Karst M S."/>
            <person name="Albertsen M."/>
        </authorList>
    </citation>
    <scope>NUCLEOTIDE SEQUENCE</scope>
    <source>
        <strain evidence="2">Cfx-K</strain>
    </source>
</reference>
<organism evidence="2 3">
    <name type="scientific">Candidatus Promineifilum breve</name>
    <dbReference type="NCBI Taxonomy" id="1806508"/>
    <lineage>
        <taxon>Bacteria</taxon>
        <taxon>Bacillati</taxon>
        <taxon>Chloroflexota</taxon>
        <taxon>Ardenticatenia</taxon>
        <taxon>Candidatus Promineifilales</taxon>
        <taxon>Candidatus Promineifilaceae</taxon>
        <taxon>Candidatus Promineifilum</taxon>
    </lineage>
</organism>